<accession>A0AAV5QZ82</accession>
<dbReference type="Proteomes" id="UP001378960">
    <property type="component" value="Unassembled WGS sequence"/>
</dbReference>
<proteinExistence type="inferred from homology"/>
<keyword evidence="2" id="KW-0698">rRNA processing</keyword>
<keyword evidence="9" id="KW-1185">Reference proteome</keyword>
<dbReference type="PANTHER" id="PTHR10920:SF18">
    <property type="entry name" value="RRNA METHYLTRANSFERASE 2, MITOCHONDRIAL"/>
    <property type="match status" value="1"/>
</dbReference>
<name>A0AAV5QZ82_PICKL</name>
<evidence type="ECO:0000259" key="7">
    <source>
        <dbReference type="Pfam" id="PF01728"/>
    </source>
</evidence>
<keyword evidence="5" id="KW-0949">S-adenosyl-L-methionine</keyword>
<organism evidence="8 9">
    <name type="scientific">Pichia kluyveri</name>
    <name type="common">Yeast</name>
    <dbReference type="NCBI Taxonomy" id="36015"/>
    <lineage>
        <taxon>Eukaryota</taxon>
        <taxon>Fungi</taxon>
        <taxon>Dikarya</taxon>
        <taxon>Ascomycota</taxon>
        <taxon>Saccharomycotina</taxon>
        <taxon>Pichiomycetes</taxon>
        <taxon>Pichiales</taxon>
        <taxon>Pichiaceae</taxon>
        <taxon>Pichia</taxon>
    </lineage>
</organism>
<protein>
    <recommendedName>
        <fullName evidence="6">rRNA methyltransferase 2, mitochondrial</fullName>
    </recommendedName>
</protein>
<dbReference type="InterPro" id="IPR002877">
    <property type="entry name" value="RNA_MeTrfase_FtsJ_dom"/>
</dbReference>
<evidence type="ECO:0000256" key="3">
    <source>
        <dbReference type="ARBA" id="ARBA00022603"/>
    </source>
</evidence>
<evidence type="ECO:0000256" key="2">
    <source>
        <dbReference type="ARBA" id="ARBA00022552"/>
    </source>
</evidence>
<evidence type="ECO:0000256" key="6">
    <source>
        <dbReference type="ARBA" id="ARBA00041184"/>
    </source>
</evidence>
<dbReference type="Gene3D" id="3.40.50.150">
    <property type="entry name" value="Vaccinia Virus protein VP39"/>
    <property type="match status" value="1"/>
</dbReference>
<evidence type="ECO:0000313" key="8">
    <source>
        <dbReference type="EMBL" id="GMM44551.1"/>
    </source>
</evidence>
<dbReference type="GO" id="GO:0008650">
    <property type="term" value="F:rRNA (uridine-2'-O-)-methyltransferase activity"/>
    <property type="evidence" value="ECO:0007669"/>
    <property type="project" value="TreeGrafter"/>
</dbReference>
<comment type="similarity">
    <text evidence="1">Belongs to the class I-like SAM-binding methyltransferase superfamily. RNA methyltransferase RlmE family.</text>
</comment>
<keyword evidence="3 8" id="KW-0489">Methyltransferase</keyword>
<sequence length="344" mass="39107">MSRHINVLKSSILMTIRNFSTSISLLSNSSSSNRWLNRQNSDFYTRRAKAENLKSRAAFKLLQIDEKFHIFNKSSNNGKSLNVLDLGAAPGAWNQVALERCSKNSKILGVDILPYQPPNGASALQGNILSKGTHLQIKNFFKLSALEKKNKIFDDVEIVSNNDTSDKTLINSDVSIIEKEAELSLLTKKLNINDNIDNDNENENPNDINDNDKIENKYPVDVVLSDMYVPFIQPAIAFRSKTTNNPYFRMANTTGLAFKDHTMSMDLCDAALITAIDLLKKNGSFVVKFFTGEEDKLLEKRLLKVFKKVHRFKPKACRLESRECYFVALHKRDYEIDKVRLFAN</sequence>
<dbReference type="SUPFAM" id="SSF53335">
    <property type="entry name" value="S-adenosyl-L-methionine-dependent methyltransferases"/>
    <property type="match status" value="1"/>
</dbReference>
<gene>
    <name evidence="8" type="ORF">DAPK24_011260</name>
</gene>
<dbReference type="PANTHER" id="PTHR10920">
    <property type="entry name" value="RIBOSOMAL RNA METHYLTRANSFERASE"/>
    <property type="match status" value="1"/>
</dbReference>
<feature type="domain" description="Ribosomal RNA methyltransferase FtsJ" evidence="7">
    <location>
        <begin position="54"/>
        <end position="330"/>
    </location>
</feature>
<dbReference type="InterPro" id="IPR029063">
    <property type="entry name" value="SAM-dependent_MTases_sf"/>
</dbReference>
<comment type="caution">
    <text evidence="8">The sequence shown here is derived from an EMBL/GenBank/DDBJ whole genome shotgun (WGS) entry which is preliminary data.</text>
</comment>
<evidence type="ECO:0000256" key="5">
    <source>
        <dbReference type="ARBA" id="ARBA00022691"/>
    </source>
</evidence>
<keyword evidence="4" id="KW-0808">Transferase</keyword>
<dbReference type="Pfam" id="PF01728">
    <property type="entry name" value="FtsJ"/>
    <property type="match status" value="1"/>
</dbReference>
<evidence type="ECO:0000313" key="9">
    <source>
        <dbReference type="Proteomes" id="UP001378960"/>
    </source>
</evidence>
<dbReference type="InterPro" id="IPR015507">
    <property type="entry name" value="rRNA-MeTfrase_E"/>
</dbReference>
<dbReference type="EMBL" id="BTGB01000001">
    <property type="protein sequence ID" value="GMM44551.1"/>
    <property type="molecule type" value="Genomic_DNA"/>
</dbReference>
<evidence type="ECO:0000256" key="4">
    <source>
        <dbReference type="ARBA" id="ARBA00022679"/>
    </source>
</evidence>
<reference evidence="8 9" key="1">
    <citation type="journal article" date="2023" name="Elife">
        <title>Identification of key yeast species and microbe-microbe interactions impacting larval growth of Drosophila in the wild.</title>
        <authorList>
            <person name="Mure A."/>
            <person name="Sugiura Y."/>
            <person name="Maeda R."/>
            <person name="Honda K."/>
            <person name="Sakurai N."/>
            <person name="Takahashi Y."/>
            <person name="Watada M."/>
            <person name="Katoh T."/>
            <person name="Gotoh A."/>
            <person name="Gotoh Y."/>
            <person name="Taniguchi I."/>
            <person name="Nakamura K."/>
            <person name="Hayashi T."/>
            <person name="Katayama T."/>
            <person name="Uemura T."/>
            <person name="Hattori Y."/>
        </authorList>
    </citation>
    <scope>NUCLEOTIDE SEQUENCE [LARGE SCALE GENOMIC DNA]</scope>
    <source>
        <strain evidence="8 9">PK-24</strain>
    </source>
</reference>
<dbReference type="HAMAP" id="MF_01547">
    <property type="entry name" value="RNA_methyltr_E"/>
    <property type="match status" value="1"/>
</dbReference>
<evidence type="ECO:0000256" key="1">
    <source>
        <dbReference type="ARBA" id="ARBA00009258"/>
    </source>
</evidence>
<dbReference type="AlphaFoldDB" id="A0AAV5QZ82"/>
<dbReference type="InterPro" id="IPR050082">
    <property type="entry name" value="RNA_methyltr_RlmE"/>
</dbReference>
<dbReference type="GO" id="GO:0005739">
    <property type="term" value="C:mitochondrion"/>
    <property type="evidence" value="ECO:0007669"/>
    <property type="project" value="TreeGrafter"/>
</dbReference>